<evidence type="ECO:0000256" key="3">
    <source>
        <dbReference type="ARBA" id="ARBA00022723"/>
    </source>
</evidence>
<evidence type="ECO:0000256" key="6">
    <source>
        <dbReference type="ARBA" id="ARBA00022842"/>
    </source>
</evidence>
<dbReference type="CDD" id="cd05400">
    <property type="entry name" value="NT_2-5OAS_ClassI-CCAase"/>
    <property type="match status" value="1"/>
</dbReference>
<accession>A0A3N9TE82</accession>
<dbReference type="RefSeq" id="WP_124937532.1">
    <property type="nucleotide sequence ID" value="NZ_RJVQ01000005.1"/>
</dbReference>
<keyword evidence="3" id="KW-0479">Metal-binding</keyword>
<evidence type="ECO:0000259" key="11">
    <source>
        <dbReference type="Pfam" id="PF21654"/>
    </source>
</evidence>
<dbReference type="InterPro" id="IPR006116">
    <property type="entry name" value="NT_2-5OAS_ClassI-CCAase"/>
</dbReference>
<keyword evidence="6" id="KW-0460">Magnesium</keyword>
<evidence type="ECO:0000256" key="7">
    <source>
        <dbReference type="ARBA" id="ARBA00023080"/>
    </source>
</evidence>
<evidence type="ECO:0000313" key="13">
    <source>
        <dbReference type="Proteomes" id="UP000281112"/>
    </source>
</evidence>
<comment type="catalytic activity">
    <reaction evidence="10">
        <text>GTP + ATP = 3',3'-cGAMP + 2 diphosphate</text>
        <dbReference type="Rhea" id="RHEA:35647"/>
        <dbReference type="ChEBI" id="CHEBI:30616"/>
        <dbReference type="ChEBI" id="CHEBI:33019"/>
        <dbReference type="ChEBI" id="CHEBI:37565"/>
        <dbReference type="ChEBI" id="CHEBI:71501"/>
    </reaction>
    <physiologicalReaction direction="left-to-right" evidence="10">
        <dbReference type="Rhea" id="RHEA:35648"/>
    </physiologicalReaction>
</comment>
<proteinExistence type="predicted"/>
<gene>
    <name evidence="12" type="ORF">EES38_12490</name>
</gene>
<keyword evidence="8" id="KW-0051">Antiviral defense</keyword>
<protein>
    <recommendedName>
        <fullName evidence="9">Cyclic GMP-AMP synthase</fullName>
    </recommendedName>
</protein>
<organism evidence="12 13">
    <name type="scientific">Vibrio viridaestus</name>
    <dbReference type="NCBI Taxonomy" id="2487322"/>
    <lineage>
        <taxon>Bacteria</taxon>
        <taxon>Pseudomonadati</taxon>
        <taxon>Pseudomonadota</taxon>
        <taxon>Gammaproteobacteria</taxon>
        <taxon>Vibrionales</taxon>
        <taxon>Vibrionaceae</taxon>
        <taxon>Vibrio</taxon>
    </lineage>
</organism>
<dbReference type="OrthoDB" id="1118920at2"/>
<evidence type="ECO:0000256" key="9">
    <source>
        <dbReference type="ARBA" id="ARBA00044145"/>
    </source>
</evidence>
<keyword evidence="4" id="KW-0547">Nucleotide-binding</keyword>
<evidence type="ECO:0000256" key="4">
    <source>
        <dbReference type="ARBA" id="ARBA00022741"/>
    </source>
</evidence>
<evidence type="ECO:0000256" key="5">
    <source>
        <dbReference type="ARBA" id="ARBA00022840"/>
    </source>
</evidence>
<dbReference type="Pfam" id="PF21654">
    <property type="entry name" value="DncV-like_NTFase"/>
    <property type="match status" value="1"/>
</dbReference>
<dbReference type="GO" id="GO:0005524">
    <property type="term" value="F:ATP binding"/>
    <property type="evidence" value="ECO:0007669"/>
    <property type="project" value="UniProtKB-KW"/>
</dbReference>
<dbReference type="GO" id="GO:0009117">
    <property type="term" value="P:nucleotide metabolic process"/>
    <property type="evidence" value="ECO:0007669"/>
    <property type="project" value="UniProtKB-KW"/>
</dbReference>
<reference evidence="12 13" key="1">
    <citation type="submission" date="2018-11" db="EMBL/GenBank/DDBJ databases">
        <title>Vibrio LJC006 sp. nov., isolated from seawater during the bloom of the enteromorpha.</title>
        <authorList>
            <person name="Liang J."/>
        </authorList>
    </citation>
    <scope>NUCLEOTIDE SEQUENCE [LARGE SCALE GENOMIC DNA]</scope>
    <source>
        <strain evidence="12 13">LJC006</strain>
    </source>
</reference>
<keyword evidence="7" id="KW-0546">Nucleotide metabolism</keyword>
<evidence type="ECO:0000313" key="12">
    <source>
        <dbReference type="EMBL" id="RQW62538.1"/>
    </source>
</evidence>
<keyword evidence="5" id="KW-0067">ATP-binding</keyword>
<dbReference type="GO" id="GO:0046872">
    <property type="term" value="F:metal ion binding"/>
    <property type="evidence" value="ECO:0007669"/>
    <property type="project" value="UniProtKB-KW"/>
</dbReference>
<feature type="domain" description="Cyclic GMP-AMP synthase DncV-like nucleotidyltransferase" evidence="11">
    <location>
        <begin position="69"/>
        <end position="155"/>
    </location>
</feature>
<dbReference type="InterPro" id="IPR048445">
    <property type="entry name" value="DncV-like_NTFase"/>
</dbReference>
<evidence type="ECO:0000256" key="10">
    <source>
        <dbReference type="ARBA" id="ARBA00048304"/>
    </source>
</evidence>
<dbReference type="GO" id="GO:0016779">
    <property type="term" value="F:nucleotidyltransferase activity"/>
    <property type="evidence" value="ECO:0007669"/>
    <property type="project" value="UniProtKB-KW"/>
</dbReference>
<sequence length="424" mass="48178">MQIQNIRSRIKSLRQLSDSDKEFSFELLSHITSNLDLTDSQLSQLHTAYKAIGSYLANKSDWFSDCYIYAQGSVGIGTSVKPINENSDMDIDLVLHLPSQEYPATTHDANQLLCRLIEELQNSSRYKDKVEKEPKRRCVTMQYGGMSGQGFHMDITPSMPEDMTAPSRKNNVRVADVKSANSPSHPYGYRSWFRGICNKEIQWSRRSTYRSNQELKAGTVEDLPGQIRKTVLQIIVQLLKRHRDIWRNNDFNIYKDYAPISIIITTLAAKAYDKCVASSKEYDNPFDLMLDVLDEMPSFIECKRSSDGLIIYFIFNPALPSENFADKWHEKPQLAHAFNDWYKQVLTDIIELLEFDKGLDQVIGSVASLFGNQAARGLQAKLADTLTERRALDRAVVVSAGLGLSNSVRAKPVPKHNFYGDVEK</sequence>
<keyword evidence="1 12" id="KW-0808">Transferase</keyword>
<keyword evidence="2" id="KW-0548">Nucleotidyltransferase</keyword>
<evidence type="ECO:0000256" key="8">
    <source>
        <dbReference type="ARBA" id="ARBA00023118"/>
    </source>
</evidence>
<name>A0A3N9TE82_9VIBR</name>
<keyword evidence="13" id="KW-1185">Reference proteome</keyword>
<dbReference type="Proteomes" id="UP000281112">
    <property type="component" value="Unassembled WGS sequence"/>
</dbReference>
<evidence type="ECO:0000256" key="2">
    <source>
        <dbReference type="ARBA" id="ARBA00022695"/>
    </source>
</evidence>
<dbReference type="GO" id="GO:0051607">
    <property type="term" value="P:defense response to virus"/>
    <property type="evidence" value="ECO:0007669"/>
    <property type="project" value="UniProtKB-KW"/>
</dbReference>
<evidence type="ECO:0000256" key="1">
    <source>
        <dbReference type="ARBA" id="ARBA00022679"/>
    </source>
</evidence>
<dbReference type="EMBL" id="RJVQ01000005">
    <property type="protein sequence ID" value="RQW62538.1"/>
    <property type="molecule type" value="Genomic_DNA"/>
</dbReference>
<comment type="caution">
    <text evidence="12">The sequence shown here is derived from an EMBL/GenBank/DDBJ whole genome shotgun (WGS) entry which is preliminary data.</text>
</comment>
<dbReference type="AlphaFoldDB" id="A0A3N9TE82"/>